<dbReference type="SUPFAM" id="SSF52374">
    <property type="entry name" value="Nucleotidylyl transferase"/>
    <property type="match status" value="1"/>
</dbReference>
<evidence type="ECO:0000256" key="1">
    <source>
        <dbReference type="ARBA" id="ARBA00022598"/>
    </source>
</evidence>
<evidence type="ECO:0000313" key="9">
    <source>
        <dbReference type="Proteomes" id="UP001476798"/>
    </source>
</evidence>
<dbReference type="PANTHER" id="PTHR43097">
    <property type="entry name" value="GLUTAMINE-TRNA LIGASE"/>
    <property type="match status" value="1"/>
</dbReference>
<comment type="similarity">
    <text evidence="6">Belongs to the class-I aminoacyl-tRNA synthetase family.</text>
</comment>
<accession>A0ABV0PW10</accession>
<proteinExistence type="inferred from homology"/>
<evidence type="ECO:0000256" key="4">
    <source>
        <dbReference type="ARBA" id="ARBA00022917"/>
    </source>
</evidence>
<name>A0ABV0PW10_9TELE</name>
<protein>
    <recommendedName>
        <fullName evidence="7">Glutamyl/glutaminyl-tRNA synthetase class Ib catalytic domain-containing protein</fullName>
    </recommendedName>
</protein>
<dbReference type="Proteomes" id="UP001476798">
    <property type="component" value="Unassembled WGS sequence"/>
</dbReference>
<gene>
    <name evidence="8" type="ORF">GOODEAATRI_007198</name>
</gene>
<keyword evidence="5 6" id="KW-0030">Aminoacyl-tRNA synthetase</keyword>
<keyword evidence="2 6" id="KW-0547">Nucleotide-binding</keyword>
<comment type="caution">
    <text evidence="8">The sequence shown here is derived from an EMBL/GenBank/DDBJ whole genome shotgun (WGS) entry which is preliminary data.</text>
</comment>
<evidence type="ECO:0000256" key="5">
    <source>
        <dbReference type="ARBA" id="ARBA00023146"/>
    </source>
</evidence>
<dbReference type="PANTHER" id="PTHR43097:SF5">
    <property type="entry name" value="GLUTAMATE--TRNA LIGASE"/>
    <property type="match status" value="1"/>
</dbReference>
<dbReference type="InterPro" id="IPR020058">
    <property type="entry name" value="Glu/Gln-tRNA-synth_Ib_cat-dom"/>
</dbReference>
<evidence type="ECO:0000256" key="3">
    <source>
        <dbReference type="ARBA" id="ARBA00022840"/>
    </source>
</evidence>
<feature type="domain" description="Glutamyl/glutaminyl-tRNA synthetase class Ib catalytic" evidence="7">
    <location>
        <begin position="131"/>
        <end position="383"/>
    </location>
</feature>
<dbReference type="InterPro" id="IPR014729">
    <property type="entry name" value="Rossmann-like_a/b/a_fold"/>
</dbReference>
<dbReference type="EMBL" id="JAHRIO010090318">
    <property type="protein sequence ID" value="MEQ2187697.1"/>
    <property type="molecule type" value="Genomic_DNA"/>
</dbReference>
<dbReference type="Pfam" id="PF00749">
    <property type="entry name" value="tRNA-synt_1c"/>
    <property type="match status" value="1"/>
</dbReference>
<dbReference type="InterPro" id="IPR000924">
    <property type="entry name" value="Glu/Gln-tRNA-synth"/>
</dbReference>
<keyword evidence="1 6" id="KW-0436">Ligase</keyword>
<evidence type="ECO:0000313" key="8">
    <source>
        <dbReference type="EMBL" id="MEQ2187697.1"/>
    </source>
</evidence>
<organism evidence="8 9">
    <name type="scientific">Goodea atripinnis</name>
    <dbReference type="NCBI Taxonomy" id="208336"/>
    <lineage>
        <taxon>Eukaryota</taxon>
        <taxon>Metazoa</taxon>
        <taxon>Chordata</taxon>
        <taxon>Craniata</taxon>
        <taxon>Vertebrata</taxon>
        <taxon>Euteleostomi</taxon>
        <taxon>Actinopterygii</taxon>
        <taxon>Neopterygii</taxon>
        <taxon>Teleostei</taxon>
        <taxon>Neoteleostei</taxon>
        <taxon>Acanthomorphata</taxon>
        <taxon>Ovalentaria</taxon>
        <taxon>Atherinomorphae</taxon>
        <taxon>Cyprinodontiformes</taxon>
        <taxon>Goodeidae</taxon>
        <taxon>Goodea</taxon>
    </lineage>
</organism>
<evidence type="ECO:0000256" key="2">
    <source>
        <dbReference type="ARBA" id="ARBA00022741"/>
    </source>
</evidence>
<keyword evidence="3 6" id="KW-0067">ATP-binding</keyword>
<evidence type="ECO:0000259" key="7">
    <source>
        <dbReference type="Pfam" id="PF00749"/>
    </source>
</evidence>
<dbReference type="InterPro" id="IPR050132">
    <property type="entry name" value="Gln/Glu-tRNA_Ligase"/>
</dbReference>
<sequence>MPLCIDAQFDRINVSFPFSSLIQFNDGNSISRYLARVAPALGLYGANMMEQTEMTLVGRSSTACVFLFSTDQSDWPSQGRSFPHVSRWFFFLNSQVPFSAVGNNYNTKKSAKNNSSISSLELLRSFSVSRYLHIGHAKAALLNQHYQVTFKGKLIMRFDDTNPEKEKEDFEKVWYYQNVILEDVAMLQIHPDQFTYTSDHFPIIMRMAEKLLAEGKAYIDDTPPEQMKQEREQRTESRSVEQNMKMWAEMKAGTAFGQTCCMRAKIDMSSNNGCMRDPTLYLFVSNIEHIEIFIKHLLPLPFSSRVYPTYDFACPIVDSLEGVTHALRTTEYHDRDEQFYWLIEALGIRKPYIWEYSRLNLNNTVLSKRKLTWFVDQGYVDGW</sequence>
<evidence type="ECO:0000256" key="6">
    <source>
        <dbReference type="RuleBase" id="RU363037"/>
    </source>
</evidence>
<dbReference type="PRINTS" id="PR00987">
    <property type="entry name" value="TRNASYNTHGLU"/>
</dbReference>
<dbReference type="Gene3D" id="3.40.50.620">
    <property type="entry name" value="HUPs"/>
    <property type="match status" value="1"/>
</dbReference>
<keyword evidence="9" id="KW-1185">Reference proteome</keyword>
<keyword evidence="4 6" id="KW-0648">Protein biosynthesis</keyword>
<reference evidence="8 9" key="1">
    <citation type="submission" date="2021-06" db="EMBL/GenBank/DDBJ databases">
        <authorList>
            <person name="Palmer J.M."/>
        </authorList>
    </citation>
    <scope>NUCLEOTIDE SEQUENCE [LARGE SCALE GENOMIC DNA]</scope>
    <source>
        <strain evidence="8 9">GA_2019</strain>
        <tissue evidence="8">Muscle</tissue>
    </source>
</reference>